<accession>A0A388LFS7</accession>
<protein>
    <submittedName>
        <fullName evidence="2">Uncharacterized protein</fullName>
    </submittedName>
</protein>
<feature type="compositionally biased region" description="Polar residues" evidence="1">
    <location>
        <begin position="424"/>
        <end position="435"/>
    </location>
</feature>
<gene>
    <name evidence="2" type="ORF">CBR_g31598</name>
</gene>
<organism evidence="2 3">
    <name type="scientific">Chara braunii</name>
    <name type="common">Braun's stonewort</name>
    <dbReference type="NCBI Taxonomy" id="69332"/>
    <lineage>
        <taxon>Eukaryota</taxon>
        <taxon>Viridiplantae</taxon>
        <taxon>Streptophyta</taxon>
        <taxon>Charophyceae</taxon>
        <taxon>Charales</taxon>
        <taxon>Characeae</taxon>
        <taxon>Chara</taxon>
    </lineage>
</organism>
<evidence type="ECO:0000256" key="1">
    <source>
        <dbReference type="SAM" id="MobiDB-lite"/>
    </source>
</evidence>
<keyword evidence="3" id="KW-1185">Reference proteome</keyword>
<proteinExistence type="predicted"/>
<feature type="compositionally biased region" description="Basic and acidic residues" evidence="1">
    <location>
        <begin position="453"/>
        <end position="492"/>
    </location>
</feature>
<dbReference type="Gramene" id="GBG81042">
    <property type="protein sequence ID" value="GBG81042"/>
    <property type="gene ID" value="CBR_g31598"/>
</dbReference>
<dbReference type="AlphaFoldDB" id="A0A388LFS7"/>
<sequence>MATSGAIAGSSGRRIDRSPPTGSEVPESEDQRMKQLIAKCYEDGIFPTELRQGKFITENGERIFVVDDRIGELTTKWLKERTVTIIFQGEARSLPAKIMENLVRAYENGWTRSRTFSRQVKPGRVHSEGPNVMSYVVAMQQKVADWMIRKAEDKVIIRGIEYKMLFKPWLTRRELEERRRMQDASKFWVMALRVPLRAMLPVTDMVQQAMGRIMNVIPPQPDATRPKLMNLKFELVPEAKSAFVSLLPLRLEDGETINIDFVCQHTAWCDRCRWWFHTVTDGCPKLTRQEDEQRQRAPSSDHYSARMRQEPSVAAQGGIREAARDLPIEITSEAVVESSLRGGRGGGQRRRSSPAISAATGQPVFGNQSQSAVPFQAQYTSGGLHPPAHQATPSNWGASGFMPLGNLQLPRSQSGQDARGDPQGMSSGVPTSRELTTVFEDGQGGAQSGGSRLVDRRVRLPRGDGIRRDERSACSEEVRSLKPRPQQERVESSDSEEESDAGNGGGTKDEEARSLVDIHEGADARARDDADMETNYLLPLVCTLRRGEIFVVGLRSVENQLSLPVSSISELPSCSSVVERVSSLFA</sequence>
<evidence type="ECO:0000313" key="3">
    <source>
        <dbReference type="Proteomes" id="UP000265515"/>
    </source>
</evidence>
<comment type="caution">
    <text evidence="2">The sequence shown here is derived from an EMBL/GenBank/DDBJ whole genome shotgun (WGS) entry which is preliminary data.</text>
</comment>
<feature type="region of interest" description="Disordered" evidence="1">
    <location>
        <begin position="288"/>
        <end position="317"/>
    </location>
</feature>
<name>A0A388LFS7_CHABU</name>
<dbReference type="Proteomes" id="UP000265515">
    <property type="component" value="Unassembled WGS sequence"/>
</dbReference>
<feature type="compositionally biased region" description="Polar residues" evidence="1">
    <location>
        <begin position="365"/>
        <end position="381"/>
    </location>
</feature>
<reference evidence="2 3" key="1">
    <citation type="journal article" date="2018" name="Cell">
        <title>The Chara Genome: Secondary Complexity and Implications for Plant Terrestrialization.</title>
        <authorList>
            <person name="Nishiyama T."/>
            <person name="Sakayama H."/>
            <person name="Vries J.D."/>
            <person name="Buschmann H."/>
            <person name="Saint-Marcoux D."/>
            <person name="Ullrich K.K."/>
            <person name="Haas F.B."/>
            <person name="Vanderstraeten L."/>
            <person name="Becker D."/>
            <person name="Lang D."/>
            <person name="Vosolsobe S."/>
            <person name="Rombauts S."/>
            <person name="Wilhelmsson P.K.I."/>
            <person name="Janitza P."/>
            <person name="Kern R."/>
            <person name="Heyl A."/>
            <person name="Rumpler F."/>
            <person name="Villalobos L.I.A.C."/>
            <person name="Clay J.M."/>
            <person name="Skokan R."/>
            <person name="Toyoda A."/>
            <person name="Suzuki Y."/>
            <person name="Kagoshima H."/>
            <person name="Schijlen E."/>
            <person name="Tajeshwar N."/>
            <person name="Catarino B."/>
            <person name="Hetherington A.J."/>
            <person name="Saltykova A."/>
            <person name="Bonnot C."/>
            <person name="Breuninger H."/>
            <person name="Symeonidi A."/>
            <person name="Radhakrishnan G.V."/>
            <person name="Van Nieuwerburgh F."/>
            <person name="Deforce D."/>
            <person name="Chang C."/>
            <person name="Karol K.G."/>
            <person name="Hedrich R."/>
            <person name="Ulvskov P."/>
            <person name="Glockner G."/>
            <person name="Delwiche C.F."/>
            <person name="Petrasek J."/>
            <person name="Van de Peer Y."/>
            <person name="Friml J."/>
            <person name="Beilby M."/>
            <person name="Dolan L."/>
            <person name="Kohara Y."/>
            <person name="Sugano S."/>
            <person name="Fujiyama A."/>
            <person name="Delaux P.-M."/>
            <person name="Quint M."/>
            <person name="TheiBen G."/>
            <person name="Hagemann M."/>
            <person name="Harholt J."/>
            <person name="Dunand C."/>
            <person name="Zachgo S."/>
            <person name="Langdale J."/>
            <person name="Maumus F."/>
            <person name="Straeten D.V.D."/>
            <person name="Gould S.B."/>
            <person name="Rensing S.A."/>
        </authorList>
    </citation>
    <scope>NUCLEOTIDE SEQUENCE [LARGE SCALE GENOMIC DNA]</scope>
    <source>
        <strain evidence="2 3">S276</strain>
    </source>
</reference>
<dbReference type="EMBL" id="BFEA01000363">
    <property type="protein sequence ID" value="GBG81042.1"/>
    <property type="molecule type" value="Genomic_DNA"/>
</dbReference>
<feature type="region of interest" description="Disordered" evidence="1">
    <location>
        <begin position="337"/>
        <end position="514"/>
    </location>
</feature>
<evidence type="ECO:0000313" key="2">
    <source>
        <dbReference type="EMBL" id="GBG81042.1"/>
    </source>
</evidence>
<feature type="region of interest" description="Disordered" evidence="1">
    <location>
        <begin position="1"/>
        <end position="31"/>
    </location>
</feature>